<dbReference type="InterPro" id="IPR029063">
    <property type="entry name" value="SAM-dependent_MTases_sf"/>
</dbReference>
<dbReference type="Pfam" id="PF13489">
    <property type="entry name" value="Methyltransf_23"/>
    <property type="match status" value="1"/>
</dbReference>
<comment type="caution">
    <text evidence="1">The sequence shown here is derived from an EMBL/GenBank/DDBJ whole genome shotgun (WGS) entry which is preliminary data.</text>
</comment>
<keyword evidence="1" id="KW-0808">Transferase</keyword>
<reference evidence="1" key="1">
    <citation type="journal article" date="2014" name="Int. J. Syst. Evol. Microbiol.">
        <title>Complete genome of a new Firmicutes species belonging to the dominant human colonic microbiota ('Ruminococcus bicirculans') reveals two chromosomes and a selective capacity to utilize plant glucans.</title>
        <authorList>
            <consortium name="NISC Comparative Sequencing Program"/>
            <person name="Wegmann U."/>
            <person name="Louis P."/>
            <person name="Goesmann A."/>
            <person name="Henrissat B."/>
            <person name="Duncan S.H."/>
            <person name="Flint H.J."/>
        </authorList>
    </citation>
    <scope>NUCLEOTIDE SEQUENCE</scope>
    <source>
        <strain evidence="1">NBRC 107169</strain>
    </source>
</reference>
<dbReference type="Gene3D" id="3.40.50.150">
    <property type="entry name" value="Vaccinia Virus protein VP39"/>
    <property type="match status" value="1"/>
</dbReference>
<dbReference type="GO" id="GO:0032259">
    <property type="term" value="P:methylation"/>
    <property type="evidence" value="ECO:0007669"/>
    <property type="project" value="UniProtKB-KW"/>
</dbReference>
<keyword evidence="1" id="KW-0489">Methyltransferase</keyword>
<reference evidence="1" key="2">
    <citation type="submission" date="2023-01" db="EMBL/GenBank/DDBJ databases">
        <title>Draft genome sequence of Maritalea porphyrae strain NBRC 107169.</title>
        <authorList>
            <person name="Sun Q."/>
            <person name="Mori K."/>
        </authorList>
    </citation>
    <scope>NUCLEOTIDE SEQUENCE</scope>
    <source>
        <strain evidence="1">NBRC 107169</strain>
    </source>
</reference>
<dbReference type="SUPFAM" id="SSF53335">
    <property type="entry name" value="S-adenosyl-L-methionine-dependent methyltransferases"/>
    <property type="match status" value="1"/>
</dbReference>
<dbReference type="RefSeq" id="WP_284362297.1">
    <property type="nucleotide sequence ID" value="NZ_BSNI01000002.1"/>
</dbReference>
<sequence length="197" mass="21844">MSYDQNTFNFYAENAAEYAAKRTKPSKTLVKFLSLLPEDAFILELGSGAGLEASHMRDQGFKVLATEGNPELGKFAIARLGADAKIMRFDELEEVQAFDAVWANMCLLHAPWEALDDIIGRIHNALKPNGLLMASFKSGTGASRDKLDRYYNLPTEDALMQKFSEAANWSDLYLTAGEGGIGHDDTPYNVLWVSARR</sequence>
<dbReference type="CDD" id="cd02440">
    <property type="entry name" value="AdoMet_MTases"/>
    <property type="match status" value="1"/>
</dbReference>
<organism evidence="1 2">
    <name type="scientific">Maritalea porphyrae</name>
    <dbReference type="NCBI Taxonomy" id="880732"/>
    <lineage>
        <taxon>Bacteria</taxon>
        <taxon>Pseudomonadati</taxon>
        <taxon>Pseudomonadota</taxon>
        <taxon>Alphaproteobacteria</taxon>
        <taxon>Hyphomicrobiales</taxon>
        <taxon>Devosiaceae</taxon>
        <taxon>Maritalea</taxon>
    </lineage>
</organism>
<dbReference type="PANTHER" id="PTHR43861:SF1">
    <property type="entry name" value="TRANS-ACONITATE 2-METHYLTRANSFERASE"/>
    <property type="match status" value="1"/>
</dbReference>
<keyword evidence="2" id="KW-1185">Reference proteome</keyword>
<evidence type="ECO:0000313" key="2">
    <source>
        <dbReference type="Proteomes" id="UP001161405"/>
    </source>
</evidence>
<dbReference type="PANTHER" id="PTHR43861">
    <property type="entry name" value="TRANS-ACONITATE 2-METHYLTRANSFERASE-RELATED"/>
    <property type="match status" value="1"/>
</dbReference>
<evidence type="ECO:0000313" key="1">
    <source>
        <dbReference type="EMBL" id="GLQ16620.1"/>
    </source>
</evidence>
<dbReference type="Proteomes" id="UP001161405">
    <property type="component" value="Unassembled WGS sequence"/>
</dbReference>
<dbReference type="GO" id="GO:0008168">
    <property type="term" value="F:methyltransferase activity"/>
    <property type="evidence" value="ECO:0007669"/>
    <property type="project" value="UniProtKB-KW"/>
</dbReference>
<dbReference type="EMBL" id="BSNI01000002">
    <property type="protein sequence ID" value="GLQ16620.1"/>
    <property type="molecule type" value="Genomic_DNA"/>
</dbReference>
<gene>
    <name evidence="1" type="ORF">GCM10007879_08690</name>
</gene>
<protein>
    <submittedName>
        <fullName evidence="1">Methyltransferase</fullName>
    </submittedName>
</protein>
<proteinExistence type="predicted"/>
<name>A0ABQ5UMV3_9HYPH</name>
<accession>A0ABQ5UMV3</accession>